<dbReference type="OrthoDB" id="9812921at2"/>
<keyword evidence="3" id="KW-1185">Reference proteome</keyword>
<evidence type="ECO:0000313" key="3">
    <source>
        <dbReference type="Proteomes" id="UP000442244"/>
    </source>
</evidence>
<gene>
    <name evidence="2" type="ORF">ESZ47_08600</name>
</gene>
<proteinExistence type="predicted"/>
<evidence type="ECO:0000313" key="2">
    <source>
        <dbReference type="EMBL" id="TYC46082.1"/>
    </source>
</evidence>
<dbReference type="GO" id="GO:0016787">
    <property type="term" value="F:hydrolase activity"/>
    <property type="evidence" value="ECO:0007669"/>
    <property type="project" value="UniProtKB-KW"/>
</dbReference>
<dbReference type="InterPro" id="IPR029058">
    <property type="entry name" value="AB_hydrolase_fold"/>
</dbReference>
<accession>A0A6P2CPF4</accession>
<comment type="caution">
    <text evidence="2">The sequence shown here is derived from an EMBL/GenBank/DDBJ whole genome shotgun (WGS) entry which is preliminary data.</text>
</comment>
<organism evidence="2 3">
    <name type="scientific">Leuconostoc litchii</name>
    <dbReference type="NCBI Taxonomy" id="1981069"/>
    <lineage>
        <taxon>Bacteria</taxon>
        <taxon>Bacillati</taxon>
        <taxon>Bacillota</taxon>
        <taxon>Bacilli</taxon>
        <taxon>Lactobacillales</taxon>
        <taxon>Lactobacillaceae</taxon>
        <taxon>Leuconostoc</taxon>
    </lineage>
</organism>
<keyword evidence="2" id="KW-0378">Hydrolase</keyword>
<dbReference type="InterPro" id="IPR000073">
    <property type="entry name" value="AB_hydrolase_1"/>
</dbReference>
<reference evidence="2 3" key="1">
    <citation type="submission" date="2019-01" db="EMBL/GenBank/DDBJ databases">
        <title>Leuconostoc litchii sp. nov., a novel lactic acid bacterium isolated from lychee.</title>
        <authorList>
            <person name="Wang L.-T."/>
        </authorList>
    </citation>
    <scope>NUCLEOTIDE SEQUENCE [LARGE SCALE GENOMIC DNA]</scope>
    <source>
        <strain evidence="2 3">MB7</strain>
    </source>
</reference>
<sequence>MYKNYTNQEQFDFQINRFMEPYKYDENVQQVIARVSSSIVNLESWYFEWFKAARKAENNEQFGLASAFYQLADFYLLENDSRKKQTYDLFKKNYYNSISMANIDLVNVPYKNGYLPAAVFKNEHATQTLIVHGGFDSYLEELIRLMISYDFVNQLTSYQIILFEGPGQGKALRTGLPLISEWEKPVGTILDYFNLENADLMGMSLGGFLSARAAAFEPRIKRVILYDVMLNMSESLTMKVPYIRQYFGKKLDKHEQQLLEEKLTLIQNNDHNINFLVKKAKDILKVESASDLLQKLGEFNMDGNWDKIEQDVLLIGGTNDMYVPKDTLAKEMLLMKNARSLTSKLFTKKSGGEHHCQVGDKELVMPFIIQFLQS</sequence>
<dbReference type="Proteomes" id="UP000442244">
    <property type="component" value="Unassembled WGS sequence"/>
</dbReference>
<dbReference type="EMBL" id="SDGY01000008">
    <property type="protein sequence ID" value="TYC46082.1"/>
    <property type="molecule type" value="Genomic_DNA"/>
</dbReference>
<name>A0A6P2CPF4_9LACO</name>
<protein>
    <submittedName>
        <fullName evidence="2">Alpha/beta hydrolase</fullName>
    </submittedName>
</protein>
<feature type="domain" description="AB hydrolase-1" evidence="1">
    <location>
        <begin position="129"/>
        <end position="329"/>
    </location>
</feature>
<dbReference type="Gene3D" id="3.40.50.1820">
    <property type="entry name" value="alpha/beta hydrolase"/>
    <property type="match status" value="1"/>
</dbReference>
<dbReference type="RefSeq" id="WP_148606576.1">
    <property type="nucleotide sequence ID" value="NZ_BSUV01000001.1"/>
</dbReference>
<dbReference type="Pfam" id="PF00561">
    <property type="entry name" value="Abhydrolase_1"/>
    <property type="match status" value="1"/>
</dbReference>
<dbReference type="AlphaFoldDB" id="A0A6P2CPF4"/>
<evidence type="ECO:0000259" key="1">
    <source>
        <dbReference type="Pfam" id="PF00561"/>
    </source>
</evidence>
<dbReference type="SUPFAM" id="SSF53474">
    <property type="entry name" value="alpha/beta-Hydrolases"/>
    <property type="match status" value="1"/>
</dbReference>